<evidence type="ECO:0000313" key="6">
    <source>
        <dbReference type="Proteomes" id="UP000449547"/>
    </source>
</evidence>
<organism evidence="5 6">
    <name type="scientific">Diutina rugosa</name>
    <name type="common">Yeast</name>
    <name type="synonym">Candida rugosa</name>
    <dbReference type="NCBI Taxonomy" id="5481"/>
    <lineage>
        <taxon>Eukaryota</taxon>
        <taxon>Fungi</taxon>
        <taxon>Dikarya</taxon>
        <taxon>Ascomycota</taxon>
        <taxon>Saccharomycotina</taxon>
        <taxon>Pichiomycetes</taxon>
        <taxon>Debaryomycetaceae</taxon>
        <taxon>Diutina</taxon>
    </lineage>
</organism>
<accession>A0A642UPR1</accession>
<dbReference type="GO" id="GO:0000824">
    <property type="term" value="F:inositol-1,4,5,6-tetrakisphosphate 3-kinase activity"/>
    <property type="evidence" value="ECO:0007669"/>
    <property type="project" value="TreeGrafter"/>
</dbReference>
<dbReference type="OMA" id="FRICGMK"/>
<dbReference type="OrthoDB" id="338650at2759"/>
<evidence type="ECO:0000256" key="3">
    <source>
        <dbReference type="ARBA" id="ARBA00022777"/>
    </source>
</evidence>
<dbReference type="Proteomes" id="UP000449547">
    <property type="component" value="Unassembled WGS sequence"/>
</dbReference>
<dbReference type="AlphaFoldDB" id="A0A642UPR1"/>
<dbReference type="PANTHER" id="PTHR12400">
    <property type="entry name" value="INOSITOL POLYPHOSPHATE KINASE"/>
    <property type="match status" value="1"/>
</dbReference>
<dbReference type="EC" id="2.7.-.-" evidence="4"/>
<evidence type="ECO:0000256" key="2">
    <source>
        <dbReference type="ARBA" id="ARBA00022679"/>
    </source>
</evidence>
<dbReference type="InterPro" id="IPR005522">
    <property type="entry name" value="IPK"/>
</dbReference>
<name>A0A642UPR1_DIURU</name>
<dbReference type="GO" id="GO:0046854">
    <property type="term" value="P:phosphatidylinositol phosphate biosynthetic process"/>
    <property type="evidence" value="ECO:0007669"/>
    <property type="project" value="TreeGrafter"/>
</dbReference>
<dbReference type="GO" id="GO:0032958">
    <property type="term" value="P:inositol phosphate biosynthetic process"/>
    <property type="evidence" value="ECO:0007669"/>
    <property type="project" value="InterPro"/>
</dbReference>
<dbReference type="Gene3D" id="3.30.470.160">
    <property type="entry name" value="Inositol polyphosphate kinase"/>
    <property type="match status" value="1"/>
</dbReference>
<dbReference type="EMBL" id="SWFT01000076">
    <property type="protein sequence ID" value="KAA8902989.1"/>
    <property type="molecule type" value="Genomic_DNA"/>
</dbReference>
<dbReference type="GO" id="GO:0008440">
    <property type="term" value="F:inositol-1,4,5-trisphosphate 3-kinase activity"/>
    <property type="evidence" value="ECO:0007669"/>
    <property type="project" value="TreeGrafter"/>
</dbReference>
<proteinExistence type="inferred from homology"/>
<comment type="caution">
    <text evidence="5">The sequence shown here is derived from an EMBL/GenBank/DDBJ whole genome shotgun (WGS) entry which is preliminary data.</text>
</comment>
<dbReference type="Pfam" id="PF03770">
    <property type="entry name" value="IPK"/>
    <property type="match status" value="1"/>
</dbReference>
<dbReference type="VEuPathDB" id="FungiDB:DIURU_002590"/>
<dbReference type="PANTHER" id="PTHR12400:SF103">
    <property type="entry name" value="INOSITOL POLYPHOSPHATE MULTIKINASE"/>
    <property type="match status" value="1"/>
</dbReference>
<dbReference type="InterPro" id="IPR038286">
    <property type="entry name" value="IPK_sf"/>
</dbReference>
<dbReference type="RefSeq" id="XP_034012605.1">
    <property type="nucleotide sequence ID" value="XM_034155258.1"/>
</dbReference>
<dbReference type="SUPFAM" id="SSF56104">
    <property type="entry name" value="SAICAR synthase-like"/>
    <property type="match status" value="1"/>
</dbReference>
<evidence type="ECO:0000256" key="4">
    <source>
        <dbReference type="RuleBase" id="RU363090"/>
    </source>
</evidence>
<keyword evidence="6" id="KW-1185">Reference proteome</keyword>
<keyword evidence="3 4" id="KW-0418">Kinase</keyword>
<evidence type="ECO:0000256" key="1">
    <source>
        <dbReference type="ARBA" id="ARBA00007374"/>
    </source>
</evidence>
<reference evidence="5 6" key="1">
    <citation type="submission" date="2019-07" db="EMBL/GenBank/DDBJ databases">
        <title>Genome assembly of two rare yeast pathogens: Diutina rugosa and Trichomonascus ciferrii.</title>
        <authorList>
            <person name="Mixao V."/>
            <person name="Saus E."/>
            <person name="Hansen A."/>
            <person name="Lass-Flor C."/>
            <person name="Gabaldon T."/>
        </authorList>
    </citation>
    <scope>NUCLEOTIDE SEQUENCE [LARGE SCALE GENOMIC DNA]</scope>
    <source>
        <strain evidence="5 6">CBS 613</strain>
    </source>
</reference>
<sequence>MERATMYKPSEHQAAGHDGCLTDADETLFIKLTSPQEVEFYTAIMAQDSERDDSDDVPLSAWMPQCMGSLMPGDVTNQPAAKPDQVYVVLENLYAGFKRPCIMDIKLGAKLTDDTVTAPEKIERLQKVSDATTSGSHHFRVCGMKLYNQNSEEKPSIVGGLDDTVTVVKDKADDAYLEFNKFYGRQLTSDTVVDGIRQFFGPILAHGPSPHAKLVVKRLVQTFLKRLQLLYNTLLDYEVRMFSASLLFMYEGDLSRWHLDDPVDDAHLLVDDDAYDSADPLLADRRIADDDDDEDDTEDTTPTARLSQLNLIDFAHSRVTKGEGHDDNVIEGVAKLIDVFTAIDASI</sequence>
<comment type="similarity">
    <text evidence="1 4">Belongs to the inositol phosphokinase (IPK) family.</text>
</comment>
<gene>
    <name evidence="5" type="ORF">DIURU_002590</name>
</gene>
<protein>
    <recommendedName>
        <fullName evidence="4">Kinase</fullName>
        <ecNumber evidence="4">2.7.-.-</ecNumber>
    </recommendedName>
</protein>
<keyword evidence="2 4" id="KW-0808">Transferase</keyword>
<dbReference type="GO" id="GO:0005737">
    <property type="term" value="C:cytoplasm"/>
    <property type="evidence" value="ECO:0007669"/>
    <property type="project" value="TreeGrafter"/>
</dbReference>
<evidence type="ECO:0000313" key="5">
    <source>
        <dbReference type="EMBL" id="KAA8902989.1"/>
    </source>
</evidence>
<dbReference type="GO" id="GO:0005634">
    <property type="term" value="C:nucleus"/>
    <property type="evidence" value="ECO:0007669"/>
    <property type="project" value="TreeGrafter"/>
</dbReference>
<dbReference type="GeneID" id="54781241"/>